<evidence type="ECO:0000313" key="5">
    <source>
        <dbReference type="Proteomes" id="UP000028990"/>
    </source>
</evidence>
<dbReference type="GO" id="GO:0000124">
    <property type="term" value="C:SAGA complex"/>
    <property type="evidence" value="ECO:0007669"/>
    <property type="project" value="InterPro"/>
</dbReference>
<dbReference type="AlphaFoldDB" id="A0A091CW33"/>
<evidence type="ECO:0000259" key="3">
    <source>
        <dbReference type="Pfam" id="PF12090"/>
    </source>
</evidence>
<feature type="region of interest" description="Disordered" evidence="2">
    <location>
        <begin position="248"/>
        <end position="312"/>
    </location>
</feature>
<dbReference type="Proteomes" id="UP000028990">
    <property type="component" value="Unassembled WGS sequence"/>
</dbReference>
<dbReference type="PANTHER" id="PTHR13526">
    <property type="entry name" value="TRANSCRIPTION FACTOR SPT20 HOMOLOG"/>
    <property type="match status" value="1"/>
</dbReference>
<dbReference type="GO" id="GO:0003712">
    <property type="term" value="F:transcription coregulator activity"/>
    <property type="evidence" value="ECO:0007669"/>
    <property type="project" value="InterPro"/>
</dbReference>
<accession>A0A091CW33</accession>
<dbReference type="EMBL" id="KN124084">
    <property type="protein sequence ID" value="KFO22353.1"/>
    <property type="molecule type" value="Genomic_DNA"/>
</dbReference>
<proteinExistence type="inferred from homology"/>
<feature type="region of interest" description="Disordered" evidence="2">
    <location>
        <begin position="1"/>
        <end position="35"/>
    </location>
</feature>
<evidence type="ECO:0000313" key="4">
    <source>
        <dbReference type="EMBL" id="KFO22353.1"/>
    </source>
</evidence>
<feature type="compositionally biased region" description="Polar residues" evidence="2">
    <location>
        <begin position="263"/>
        <end position="283"/>
    </location>
</feature>
<evidence type="ECO:0000256" key="2">
    <source>
        <dbReference type="SAM" id="MobiDB-lite"/>
    </source>
</evidence>
<keyword evidence="5" id="KW-1185">Reference proteome</keyword>
<feature type="compositionally biased region" description="Basic and acidic residues" evidence="2">
    <location>
        <begin position="8"/>
        <end position="35"/>
    </location>
</feature>
<dbReference type="Pfam" id="PF12090">
    <property type="entry name" value="Spt20_SEP"/>
    <property type="match status" value="1"/>
</dbReference>
<dbReference type="InterPro" id="IPR021950">
    <property type="entry name" value="Spt20"/>
</dbReference>
<comment type="similarity">
    <text evidence="1">Belongs to the SPT20 family.</text>
</comment>
<organism evidence="4 5">
    <name type="scientific">Fukomys damarensis</name>
    <name type="common">Damaraland mole rat</name>
    <name type="synonym">Cryptomys damarensis</name>
    <dbReference type="NCBI Taxonomy" id="885580"/>
    <lineage>
        <taxon>Eukaryota</taxon>
        <taxon>Metazoa</taxon>
        <taxon>Chordata</taxon>
        <taxon>Craniata</taxon>
        <taxon>Vertebrata</taxon>
        <taxon>Euteleostomi</taxon>
        <taxon>Mammalia</taxon>
        <taxon>Eutheria</taxon>
        <taxon>Euarchontoglires</taxon>
        <taxon>Glires</taxon>
        <taxon>Rodentia</taxon>
        <taxon>Hystricomorpha</taxon>
        <taxon>Bathyergidae</taxon>
        <taxon>Fukomys</taxon>
    </lineage>
</organism>
<name>A0A091CW33_FUKDA</name>
<protein>
    <submittedName>
        <fullName evidence="4">Protein FAM48A</fullName>
    </submittedName>
</protein>
<dbReference type="InterPro" id="IPR046468">
    <property type="entry name" value="Spt20-like_SEP"/>
</dbReference>
<evidence type="ECO:0000256" key="1">
    <source>
        <dbReference type="ARBA" id="ARBA00009112"/>
    </source>
</evidence>
<reference evidence="4 5" key="1">
    <citation type="submission" date="2013-11" db="EMBL/GenBank/DDBJ databases">
        <title>The Damaraland mole rat (Fukomys damarensis) genome and evolution of African mole rats.</title>
        <authorList>
            <person name="Gladyshev V.N."/>
            <person name="Fang X."/>
        </authorList>
    </citation>
    <scope>NUCLEOTIDE SEQUENCE [LARGE SCALE GENOMIC DNA]</scope>
    <source>
        <tissue evidence="4">Liver</tissue>
    </source>
</reference>
<feature type="domain" description="Spt20-like SEP" evidence="3">
    <location>
        <begin position="74"/>
        <end position="219"/>
    </location>
</feature>
<gene>
    <name evidence="4" type="ORF">H920_16273</name>
</gene>
<sequence length="452" mass="49123">MQRGLEQALDRAEEVIARARQRPPERRAPSGEEKSLHEKLYDIYVEECGREPEDPEELTTSSNLLEKLVSRESLPCLVFSLYPGDKGYSVMLDDKSGSFSETISLPYGESKLLEYLDAQQLPPVLLDLLSTSQMNLFHSGCVIAEIRDYRQCGGLDSPVYKSRHILLRPTMQTLVCDVEAIASDNPPWTQQDKLTLESQLALATAEPLCLDSSVAVACTADRLLFSTNAAPMIQCFKRRQRPNLSLLGELSHQAPPPDFQPLDNASSQGTLMTQNPASSTSLEVVSVTGPAQQAPVLNSSSPNPNLNPIPSPITSLSSVSGFHNSLSTNLNPNWNPNRSPSCISFYSRPKSNENHNLNSNPSPSPNPNLSCINGFYSRPSPNPNPSLSCFSGFHNRPSPNLNPNLNPSCISIHNASAPHYFSSTTACPTGFCPRSEQSGVGLAGSARCSGEP</sequence>
<dbReference type="GO" id="GO:0006357">
    <property type="term" value="P:regulation of transcription by RNA polymerase II"/>
    <property type="evidence" value="ECO:0007669"/>
    <property type="project" value="TreeGrafter"/>
</dbReference>
<dbReference type="PANTHER" id="PTHR13526:SF8">
    <property type="entry name" value="TRANSCRIPTION FACTOR SPT20 HOMOLOG"/>
    <property type="match status" value="1"/>
</dbReference>